<feature type="domain" description="Radical SAM core" evidence="14">
    <location>
        <begin position="121"/>
        <end position="347"/>
    </location>
</feature>
<evidence type="ECO:0000256" key="2">
    <source>
        <dbReference type="ARBA" id="ARBA00002399"/>
    </source>
</evidence>
<keyword evidence="4" id="KW-0004">4Fe-4S</keyword>
<dbReference type="SFLD" id="SFLDG01082">
    <property type="entry name" value="B12-binding_domain_containing"/>
    <property type="match status" value="1"/>
</dbReference>
<dbReference type="Gene3D" id="3.40.50.12160">
    <property type="entry name" value="Methylthiotransferase, N-terminal domain"/>
    <property type="match status" value="1"/>
</dbReference>
<keyword evidence="7" id="KW-0479">Metal-binding</keyword>
<evidence type="ECO:0000259" key="13">
    <source>
        <dbReference type="PROSITE" id="PS51449"/>
    </source>
</evidence>
<feature type="domain" description="MTTase N-terminal" evidence="13">
    <location>
        <begin position="2"/>
        <end position="109"/>
    </location>
</feature>
<dbReference type="InterPro" id="IPR007197">
    <property type="entry name" value="rSAM"/>
</dbReference>
<evidence type="ECO:0000256" key="11">
    <source>
        <dbReference type="ARBA" id="ARBA00051661"/>
    </source>
</evidence>
<evidence type="ECO:0000256" key="10">
    <source>
        <dbReference type="ARBA" id="ARBA00031213"/>
    </source>
</evidence>
<keyword evidence="6" id="KW-0949">S-adenosyl-L-methionine</keyword>
<dbReference type="PANTHER" id="PTHR11918">
    <property type="entry name" value="RADICAL SAM PROTEINS"/>
    <property type="match status" value="1"/>
</dbReference>
<dbReference type="Pfam" id="PF04055">
    <property type="entry name" value="Radical_SAM"/>
    <property type="match status" value="1"/>
</dbReference>
<dbReference type="Gene3D" id="3.80.30.20">
    <property type="entry name" value="tm_1862 like domain"/>
    <property type="match status" value="1"/>
</dbReference>
<dbReference type="InterPro" id="IPR006467">
    <property type="entry name" value="MiaB-like_bact"/>
</dbReference>
<dbReference type="InterPro" id="IPR006638">
    <property type="entry name" value="Elp3/MiaA/NifB-like_rSAM"/>
</dbReference>
<dbReference type="SFLD" id="SFLDS00029">
    <property type="entry name" value="Radical_SAM"/>
    <property type="match status" value="1"/>
</dbReference>
<evidence type="ECO:0000256" key="1">
    <source>
        <dbReference type="ARBA" id="ARBA00001966"/>
    </source>
</evidence>
<dbReference type="SUPFAM" id="SSF102114">
    <property type="entry name" value="Radical SAM enzymes"/>
    <property type="match status" value="1"/>
</dbReference>
<dbReference type="InterPro" id="IPR058240">
    <property type="entry name" value="rSAM_sf"/>
</dbReference>
<proteinExistence type="predicted"/>
<sequence>MKKVKFISLGCRLNKAETDSIINQIRGRFEITNSEADIYIVNTCAVTISASQKSRRLIRAIKDKNPKSKVVVIGCAASEIEELNISADHIFSKEKQNEVSNKLIQMYGKKQTLLSGNNDEVSLYARPLIKIQDGCDNFCSYCIVPMLRGRGHSEKLAAIIDKVKELEQLDYSEIVLTGVNIGHYKDGHNDLMMLLSSLLRETSKLRIRLSSINPNDISEDLINVLASERICEHIHLSLQSGSDTVLKRMNRRYDSALYKDIVIKLRAVKPNIAITTDIIVGFPGETEGEFKETLEFVKEIKFAKIHIFRYSKRPGTAACNMPDQQNDEIKRLRAHELGLAANKLRNDYLMKSIGSELEVVFEGRAKGMYKGTSSNYIDVLVNTNQPLRGRLCRVYVLRAADSFVVARLVA</sequence>
<dbReference type="InterPro" id="IPR020612">
    <property type="entry name" value="Methylthiotransferase_CS"/>
</dbReference>
<comment type="cofactor">
    <cofactor evidence="1">
        <name>[4Fe-4S] cluster</name>
        <dbReference type="ChEBI" id="CHEBI:49883"/>
    </cofactor>
</comment>
<dbReference type="GO" id="GO:0046872">
    <property type="term" value="F:metal ion binding"/>
    <property type="evidence" value="ECO:0007669"/>
    <property type="project" value="UniProtKB-KW"/>
</dbReference>
<dbReference type="NCBIfam" id="TIGR00089">
    <property type="entry name" value="MiaB/RimO family radical SAM methylthiotransferase"/>
    <property type="match status" value="1"/>
</dbReference>
<dbReference type="PROSITE" id="PS51449">
    <property type="entry name" value="MTTASE_N"/>
    <property type="match status" value="1"/>
</dbReference>
<evidence type="ECO:0000256" key="4">
    <source>
        <dbReference type="ARBA" id="ARBA00022485"/>
    </source>
</evidence>
<keyword evidence="5" id="KW-0808">Transferase</keyword>
<dbReference type="PROSITE" id="PS50926">
    <property type="entry name" value="TRAM"/>
    <property type="match status" value="1"/>
</dbReference>
<dbReference type="InterPro" id="IPR013848">
    <property type="entry name" value="Methylthiotransferase_N"/>
</dbReference>
<comment type="caution">
    <text evidence="15">The sequence shown here is derived from an EMBL/GenBank/DDBJ whole genome shotgun (WGS) entry which is preliminary data.</text>
</comment>
<dbReference type="PANTHER" id="PTHR11918:SF45">
    <property type="entry name" value="THREONYLCARBAMOYLADENOSINE TRNA METHYLTHIOTRANSFERASE"/>
    <property type="match status" value="1"/>
</dbReference>
<accession>A0A0G0Z9E9</accession>
<keyword evidence="8" id="KW-0408">Iron</keyword>
<dbReference type="InterPro" id="IPR002792">
    <property type="entry name" value="TRAM_dom"/>
</dbReference>
<dbReference type="InterPro" id="IPR038135">
    <property type="entry name" value="Methylthiotransferase_N_sf"/>
</dbReference>
<evidence type="ECO:0000256" key="7">
    <source>
        <dbReference type="ARBA" id="ARBA00022723"/>
    </source>
</evidence>
<evidence type="ECO:0000313" key="16">
    <source>
        <dbReference type="Proteomes" id="UP000033869"/>
    </source>
</evidence>
<dbReference type="PROSITE" id="PS51918">
    <property type="entry name" value="RADICAL_SAM"/>
    <property type="match status" value="1"/>
</dbReference>
<dbReference type="PATRIC" id="fig|1618344.3.peg.55"/>
<dbReference type="InterPro" id="IPR005839">
    <property type="entry name" value="Methylthiotransferase"/>
</dbReference>
<name>A0A0G0Z9E9_UNCC2</name>
<dbReference type="GO" id="GO:0035598">
    <property type="term" value="F:tRNA (N(6)-L-threonylcarbamoyladenosine(37)-C(2))-methylthiotransferase activity"/>
    <property type="evidence" value="ECO:0007669"/>
    <property type="project" value="UniProtKB-EC"/>
</dbReference>
<gene>
    <name evidence="15" type="ORF">UU65_C0001G0053</name>
</gene>
<dbReference type="NCBIfam" id="TIGR01579">
    <property type="entry name" value="MiaB-like-C"/>
    <property type="match status" value="1"/>
</dbReference>
<dbReference type="PROSITE" id="PS01278">
    <property type="entry name" value="MTTASE_RADICAL"/>
    <property type="match status" value="1"/>
</dbReference>
<dbReference type="Proteomes" id="UP000033869">
    <property type="component" value="Unassembled WGS sequence"/>
</dbReference>
<dbReference type="SMART" id="SM00729">
    <property type="entry name" value="Elp3"/>
    <property type="match status" value="1"/>
</dbReference>
<evidence type="ECO:0000256" key="9">
    <source>
        <dbReference type="ARBA" id="ARBA00023014"/>
    </source>
</evidence>
<dbReference type="CDD" id="cd01335">
    <property type="entry name" value="Radical_SAM"/>
    <property type="match status" value="1"/>
</dbReference>
<dbReference type="AlphaFoldDB" id="A0A0G0Z9E9"/>
<dbReference type="Pfam" id="PF00919">
    <property type="entry name" value="UPF0004"/>
    <property type="match status" value="1"/>
</dbReference>
<protein>
    <recommendedName>
        <fullName evidence="3">tRNA (N(6)-L-threonylcarbamoyladenosine(37)-C(2))-methylthiotransferase</fullName>
        <ecNumber evidence="3">2.8.4.5</ecNumber>
    </recommendedName>
    <alternativeName>
        <fullName evidence="10">tRNA-t(6)A37 methylthiotransferase</fullName>
    </alternativeName>
</protein>
<dbReference type="EMBL" id="LCBL01000001">
    <property type="protein sequence ID" value="KKS09648.1"/>
    <property type="molecule type" value="Genomic_DNA"/>
</dbReference>
<comment type="catalytic activity">
    <reaction evidence="11">
        <text>N(6)-L-threonylcarbamoyladenosine(37) in tRNA + (sulfur carrier)-SH + AH2 + 2 S-adenosyl-L-methionine = 2-methylsulfanyl-N(6)-L-threonylcarbamoyladenosine(37) in tRNA + (sulfur carrier)-H + 5'-deoxyadenosine + L-methionine + A + S-adenosyl-L-homocysteine + 2 H(+)</text>
        <dbReference type="Rhea" id="RHEA:37075"/>
        <dbReference type="Rhea" id="RHEA-COMP:10163"/>
        <dbReference type="Rhea" id="RHEA-COMP:11092"/>
        <dbReference type="Rhea" id="RHEA-COMP:14737"/>
        <dbReference type="Rhea" id="RHEA-COMP:14739"/>
        <dbReference type="ChEBI" id="CHEBI:13193"/>
        <dbReference type="ChEBI" id="CHEBI:15378"/>
        <dbReference type="ChEBI" id="CHEBI:17319"/>
        <dbReference type="ChEBI" id="CHEBI:17499"/>
        <dbReference type="ChEBI" id="CHEBI:29917"/>
        <dbReference type="ChEBI" id="CHEBI:57844"/>
        <dbReference type="ChEBI" id="CHEBI:57856"/>
        <dbReference type="ChEBI" id="CHEBI:59789"/>
        <dbReference type="ChEBI" id="CHEBI:64428"/>
        <dbReference type="ChEBI" id="CHEBI:74418"/>
        <dbReference type="ChEBI" id="CHEBI:74420"/>
        <dbReference type="EC" id="2.8.4.5"/>
    </reaction>
</comment>
<dbReference type="FunFam" id="3.80.30.20:FF:000001">
    <property type="entry name" value="tRNA-2-methylthio-N(6)-dimethylallyladenosine synthase 2"/>
    <property type="match status" value="1"/>
</dbReference>
<dbReference type="InterPro" id="IPR023404">
    <property type="entry name" value="rSAM_horseshoe"/>
</dbReference>
<feature type="domain" description="TRAM" evidence="12">
    <location>
        <begin position="350"/>
        <end position="410"/>
    </location>
</feature>
<dbReference type="SFLD" id="SFLDG01061">
    <property type="entry name" value="methylthiotransferase"/>
    <property type="match status" value="1"/>
</dbReference>
<reference evidence="15 16" key="1">
    <citation type="journal article" date="2015" name="Nature">
        <title>rRNA introns, odd ribosomes, and small enigmatic genomes across a large radiation of phyla.</title>
        <authorList>
            <person name="Brown C.T."/>
            <person name="Hug L.A."/>
            <person name="Thomas B.C."/>
            <person name="Sharon I."/>
            <person name="Castelle C.J."/>
            <person name="Singh A."/>
            <person name="Wilkins M.J."/>
            <person name="Williams K.H."/>
            <person name="Banfield J.F."/>
        </authorList>
    </citation>
    <scope>NUCLEOTIDE SEQUENCE [LARGE SCALE GENOMIC DNA]</scope>
</reference>
<evidence type="ECO:0000259" key="12">
    <source>
        <dbReference type="PROSITE" id="PS50926"/>
    </source>
</evidence>
<organism evidence="15 16">
    <name type="scientific">candidate division CPR2 bacterium GW2011_GWC1_41_48</name>
    <dbReference type="NCBI Taxonomy" id="1618344"/>
    <lineage>
        <taxon>Bacteria</taxon>
        <taxon>Bacteria division CPR2</taxon>
    </lineage>
</organism>
<comment type="function">
    <text evidence="2">Catalyzes the methylthiolation of N6-threonylcarbamoyladenosine (t(6)A), leading to the formation of 2-methylthio-N6-threonylcarbamoyladenosine (ms(2)t(6)A) at position 37 in tRNAs that read codons beginning with adenine.</text>
</comment>
<dbReference type="EC" id="2.8.4.5" evidence="3"/>
<dbReference type="GO" id="GO:0051539">
    <property type="term" value="F:4 iron, 4 sulfur cluster binding"/>
    <property type="evidence" value="ECO:0007669"/>
    <property type="project" value="UniProtKB-KW"/>
</dbReference>
<evidence type="ECO:0000256" key="5">
    <source>
        <dbReference type="ARBA" id="ARBA00022679"/>
    </source>
</evidence>
<evidence type="ECO:0000256" key="8">
    <source>
        <dbReference type="ARBA" id="ARBA00023004"/>
    </source>
</evidence>
<keyword evidence="9" id="KW-0411">Iron-sulfur</keyword>
<evidence type="ECO:0000256" key="6">
    <source>
        <dbReference type="ARBA" id="ARBA00022691"/>
    </source>
</evidence>
<evidence type="ECO:0000313" key="15">
    <source>
        <dbReference type="EMBL" id="KKS09648.1"/>
    </source>
</evidence>
<evidence type="ECO:0000256" key="3">
    <source>
        <dbReference type="ARBA" id="ARBA00013273"/>
    </source>
</evidence>
<evidence type="ECO:0000259" key="14">
    <source>
        <dbReference type="PROSITE" id="PS51918"/>
    </source>
</evidence>